<dbReference type="PANTHER" id="PTHR12815">
    <property type="entry name" value="SORTING AND ASSEMBLY MACHINERY SAMM50 PROTEIN FAMILY MEMBER"/>
    <property type="match status" value="1"/>
</dbReference>
<dbReference type="InterPro" id="IPR034746">
    <property type="entry name" value="POTRA"/>
</dbReference>
<feature type="domain" description="POTRA" evidence="5">
    <location>
        <begin position="50"/>
        <end position="127"/>
    </location>
</feature>
<dbReference type="GO" id="GO:0019867">
    <property type="term" value="C:outer membrane"/>
    <property type="evidence" value="ECO:0007669"/>
    <property type="project" value="InterPro"/>
</dbReference>
<evidence type="ECO:0000313" key="6">
    <source>
        <dbReference type="EMBL" id="SVC56256.1"/>
    </source>
</evidence>
<keyword evidence="4" id="KW-0472">Membrane</keyword>
<dbReference type="EMBL" id="UINC01098044">
    <property type="protein sequence ID" value="SVC56256.1"/>
    <property type="molecule type" value="Genomic_DNA"/>
</dbReference>
<feature type="non-terminal residue" evidence="6">
    <location>
        <position position="1"/>
    </location>
</feature>
<dbReference type="PANTHER" id="PTHR12815:SF18">
    <property type="entry name" value="SORTING AND ASSEMBLY MACHINERY COMPONENT 50 HOMOLOG"/>
    <property type="match status" value="1"/>
</dbReference>
<keyword evidence="3" id="KW-0812">Transmembrane</keyword>
<evidence type="ECO:0000259" key="5">
    <source>
        <dbReference type="PROSITE" id="PS51779"/>
    </source>
</evidence>
<dbReference type="Gene3D" id="3.10.20.310">
    <property type="entry name" value="membrane protein fhac"/>
    <property type="match status" value="1"/>
</dbReference>
<accession>A0A382N598</accession>
<evidence type="ECO:0000256" key="2">
    <source>
        <dbReference type="ARBA" id="ARBA00022452"/>
    </source>
</evidence>
<organism evidence="6">
    <name type="scientific">marine metagenome</name>
    <dbReference type="NCBI Taxonomy" id="408172"/>
    <lineage>
        <taxon>unclassified sequences</taxon>
        <taxon>metagenomes</taxon>
        <taxon>ecological metagenomes</taxon>
    </lineage>
</organism>
<sequence>SGNGDGNTEAHAAIIDGNSDEREIAEIRPARIDGAPVVDVTIRVQEGEQFFVNRIEFTGNSTTYDEVIRRELQIIENAVFNTEALKYSVRRLNQLGFFEPLDDTAVNVEKNEEVENEVNVTIALSEANLNQLTFGAGVSQFDGFFGQISFSTSNFMGRGETLGVNLMSGSRSRNHSISFTRPFNFGKPVSIGSQVYSRRMEWIGSFTEETTGASVTAGFPISYFTRVYLGYSLEQSQVSDVNPFMGTNPELLAFNPFLSDALLLGSGGMRTISKVIPQIRYDTVDHPIFPTQGTTLAARVELAGAGGNTRFIKPTLESTWWTPHLSNTIFGVHAQVAYIMAGDPGSIPVFERLWLGGEYSVRGVDIRRIGPTM</sequence>
<evidence type="ECO:0000256" key="4">
    <source>
        <dbReference type="ARBA" id="ARBA00023136"/>
    </source>
</evidence>
<reference evidence="6" key="1">
    <citation type="submission" date="2018-05" db="EMBL/GenBank/DDBJ databases">
        <authorList>
            <person name="Lanie J.A."/>
            <person name="Ng W.-L."/>
            <person name="Kazmierczak K.M."/>
            <person name="Andrzejewski T.M."/>
            <person name="Davidsen T.M."/>
            <person name="Wayne K.J."/>
            <person name="Tettelin H."/>
            <person name="Glass J.I."/>
            <person name="Rusch D."/>
            <person name="Podicherti R."/>
            <person name="Tsui H.-C.T."/>
            <person name="Winkler M.E."/>
        </authorList>
    </citation>
    <scope>NUCLEOTIDE SEQUENCE</scope>
</reference>
<dbReference type="Pfam" id="PF01103">
    <property type="entry name" value="Omp85"/>
    <property type="match status" value="1"/>
</dbReference>
<dbReference type="PROSITE" id="PS51779">
    <property type="entry name" value="POTRA"/>
    <property type="match status" value="1"/>
</dbReference>
<keyword evidence="2" id="KW-1134">Transmembrane beta strand</keyword>
<dbReference type="InterPro" id="IPR010827">
    <property type="entry name" value="BamA/TamA_POTRA"/>
</dbReference>
<evidence type="ECO:0000256" key="3">
    <source>
        <dbReference type="ARBA" id="ARBA00022692"/>
    </source>
</evidence>
<gene>
    <name evidence="6" type="ORF">METZ01_LOCUS309110</name>
</gene>
<dbReference type="InterPro" id="IPR000184">
    <property type="entry name" value="Bac_surfAg_D15"/>
</dbReference>
<comment type="subcellular location">
    <subcellularLocation>
        <location evidence="1">Membrane</location>
    </subcellularLocation>
</comment>
<proteinExistence type="predicted"/>
<evidence type="ECO:0000256" key="1">
    <source>
        <dbReference type="ARBA" id="ARBA00004370"/>
    </source>
</evidence>
<dbReference type="AlphaFoldDB" id="A0A382N598"/>
<dbReference type="InterPro" id="IPR039910">
    <property type="entry name" value="D15-like"/>
</dbReference>
<name>A0A382N598_9ZZZZ</name>
<dbReference type="Pfam" id="PF07244">
    <property type="entry name" value="POTRA"/>
    <property type="match status" value="1"/>
</dbReference>
<protein>
    <recommendedName>
        <fullName evidence="5">POTRA domain-containing protein</fullName>
    </recommendedName>
</protein>
<dbReference type="Gene3D" id="2.40.160.50">
    <property type="entry name" value="membrane protein fhac: a member of the omp85/tpsb transporter family"/>
    <property type="match status" value="1"/>
</dbReference>
<feature type="non-terminal residue" evidence="6">
    <location>
        <position position="373"/>
    </location>
</feature>